<evidence type="ECO:0000313" key="2">
    <source>
        <dbReference type="Proteomes" id="UP000008988"/>
    </source>
</evidence>
<dbReference type="AlphaFoldDB" id="B5VTS3"/>
<sequence length="170" mass="18443">MQVRLFSPTLVKLCFASDIRSLSPKYLKTRPCCSATSSFNLDAMISLSKSPASKLLYSSIVLSLRLFKSFSSAFLLSVKMSLASLFRFSRYCFASLLLLSAGFSPSNSSSDSNASSSSETSSCSSSFEDGSVISSSTVGFDGLTSPLDLFLFFCWVTSDIFSRFSIILKC</sequence>
<evidence type="ECO:0000313" key="1">
    <source>
        <dbReference type="EMBL" id="EDZ68669.1"/>
    </source>
</evidence>
<accession>B5VTS3</accession>
<reference evidence="1 2" key="1">
    <citation type="journal article" date="2008" name="FEMS Yeast Res.">
        <title>Comparative genome analysis of a Saccharomyces cerevisiae wine strain.</title>
        <authorList>
            <person name="Borneman A.R."/>
            <person name="Forgan A.H."/>
            <person name="Pretorius I.S."/>
            <person name="Chambers P.J."/>
        </authorList>
    </citation>
    <scope>NUCLEOTIDE SEQUENCE [LARGE SCALE GENOMIC DNA]</scope>
    <source>
        <strain evidence="1 2">AWRI1631</strain>
    </source>
</reference>
<dbReference type="EMBL" id="ABSV01002434">
    <property type="protein sequence ID" value="EDZ68669.1"/>
    <property type="molecule type" value="Genomic_DNA"/>
</dbReference>
<organism evidence="1 2">
    <name type="scientific">Saccharomyces cerevisiae (strain AWRI1631)</name>
    <name type="common">Baker's yeast</name>
    <dbReference type="NCBI Taxonomy" id="545124"/>
    <lineage>
        <taxon>Eukaryota</taxon>
        <taxon>Fungi</taxon>
        <taxon>Dikarya</taxon>
        <taxon>Ascomycota</taxon>
        <taxon>Saccharomycotina</taxon>
        <taxon>Saccharomycetes</taxon>
        <taxon>Saccharomycetales</taxon>
        <taxon>Saccharomycetaceae</taxon>
        <taxon>Saccharomyces</taxon>
    </lineage>
</organism>
<name>B5VTS3_YEAS6</name>
<protein>
    <submittedName>
        <fullName evidence="1">Uncharacterized protein</fullName>
    </submittedName>
</protein>
<comment type="caution">
    <text evidence="1">The sequence shown here is derived from an EMBL/GenBank/DDBJ whole genome shotgun (WGS) entry which is preliminary data.</text>
</comment>
<gene>
    <name evidence="1" type="ORF">AWRI1631_163870</name>
</gene>
<dbReference type="Proteomes" id="UP000008988">
    <property type="component" value="Unassembled WGS sequence"/>
</dbReference>
<proteinExistence type="predicted"/>